<evidence type="ECO:0000313" key="1">
    <source>
        <dbReference type="EMBL" id="MFD0862510.1"/>
    </source>
</evidence>
<comment type="caution">
    <text evidence="1">The sequence shown here is derived from an EMBL/GenBank/DDBJ whole genome shotgun (WGS) entry which is preliminary data.</text>
</comment>
<evidence type="ECO:0000313" key="2">
    <source>
        <dbReference type="Proteomes" id="UP001596978"/>
    </source>
</evidence>
<gene>
    <name evidence="1" type="ORF">ACFQ1M_09850</name>
</gene>
<accession>A0ABW3CY92</accession>
<keyword evidence="2" id="KW-1185">Reference proteome</keyword>
<sequence>MGAITANTVHEIYSLLDKDQKAVFAQMVQATSTSNHHATTNGVGHRTNFRNFTPPPTTLDHFHNEHVRLERLQKGLLRKKALTVSEIVKGQLWGNIQRVQVNNIIKQKVDDMQKIMVSGKYKIMRGEVRRIAIERGELWTYH</sequence>
<dbReference type="RefSeq" id="WP_386407641.1">
    <property type="nucleotide sequence ID" value="NZ_JBHTJH010000008.1"/>
</dbReference>
<organism evidence="1 2">
    <name type="scientific">Sungkyunkwania multivorans</name>
    <dbReference type="NCBI Taxonomy" id="1173618"/>
    <lineage>
        <taxon>Bacteria</taxon>
        <taxon>Pseudomonadati</taxon>
        <taxon>Bacteroidota</taxon>
        <taxon>Flavobacteriia</taxon>
        <taxon>Flavobacteriales</taxon>
        <taxon>Flavobacteriaceae</taxon>
        <taxon>Sungkyunkwania</taxon>
    </lineage>
</organism>
<name>A0ABW3CY92_9FLAO</name>
<proteinExistence type="predicted"/>
<protein>
    <submittedName>
        <fullName evidence="1">Uncharacterized protein</fullName>
    </submittedName>
</protein>
<reference evidence="2" key="1">
    <citation type="journal article" date="2019" name="Int. J. Syst. Evol. Microbiol.">
        <title>The Global Catalogue of Microorganisms (GCM) 10K type strain sequencing project: providing services to taxonomists for standard genome sequencing and annotation.</title>
        <authorList>
            <consortium name="The Broad Institute Genomics Platform"/>
            <consortium name="The Broad Institute Genome Sequencing Center for Infectious Disease"/>
            <person name="Wu L."/>
            <person name="Ma J."/>
        </authorList>
    </citation>
    <scope>NUCLEOTIDE SEQUENCE [LARGE SCALE GENOMIC DNA]</scope>
    <source>
        <strain evidence="2">CCUG 62952</strain>
    </source>
</reference>
<dbReference type="EMBL" id="JBHTJH010000008">
    <property type="protein sequence ID" value="MFD0862510.1"/>
    <property type="molecule type" value="Genomic_DNA"/>
</dbReference>
<dbReference type="Proteomes" id="UP001596978">
    <property type="component" value="Unassembled WGS sequence"/>
</dbReference>